<accession>A0A3D9KXD7</accession>
<keyword evidence="3" id="KW-0479">Metal-binding</keyword>
<dbReference type="Gene3D" id="3.40.390.10">
    <property type="entry name" value="Collagenase (Catalytic Domain)"/>
    <property type="match status" value="1"/>
</dbReference>
<gene>
    <name evidence="11" type="ORF">C7460_13239</name>
</gene>
<evidence type="ECO:0000313" key="12">
    <source>
        <dbReference type="Proteomes" id="UP000256779"/>
    </source>
</evidence>
<evidence type="ECO:0000256" key="2">
    <source>
        <dbReference type="ARBA" id="ARBA00022670"/>
    </source>
</evidence>
<dbReference type="InterPro" id="IPR000601">
    <property type="entry name" value="PKD_dom"/>
</dbReference>
<evidence type="ECO:0000256" key="7">
    <source>
        <dbReference type="ARBA" id="ARBA00023049"/>
    </source>
</evidence>
<evidence type="ECO:0000256" key="3">
    <source>
        <dbReference type="ARBA" id="ARBA00022723"/>
    </source>
</evidence>
<keyword evidence="2" id="KW-0645">Protease</keyword>
<keyword evidence="12" id="KW-1185">Reference proteome</keyword>
<dbReference type="Pfam" id="PF13585">
    <property type="entry name" value="CHU_C"/>
    <property type="match status" value="1"/>
</dbReference>
<dbReference type="SUPFAM" id="SSF49299">
    <property type="entry name" value="PKD domain"/>
    <property type="match status" value="1"/>
</dbReference>
<organism evidence="11 12">
    <name type="scientific">Marinoscillum furvescens DSM 4134</name>
    <dbReference type="NCBI Taxonomy" id="1122208"/>
    <lineage>
        <taxon>Bacteria</taxon>
        <taxon>Pseudomonadati</taxon>
        <taxon>Bacteroidota</taxon>
        <taxon>Cytophagia</taxon>
        <taxon>Cytophagales</taxon>
        <taxon>Reichenbachiellaceae</taxon>
        <taxon>Marinoscillum</taxon>
    </lineage>
</organism>
<dbReference type="GO" id="GO:0006508">
    <property type="term" value="P:proteolysis"/>
    <property type="evidence" value="ECO:0007669"/>
    <property type="project" value="UniProtKB-KW"/>
</dbReference>
<evidence type="ECO:0000313" key="11">
    <source>
        <dbReference type="EMBL" id="RED92227.1"/>
    </source>
</evidence>
<protein>
    <submittedName>
        <fullName evidence="11">Gliding motility-associated-like protein</fullName>
    </submittedName>
</protein>
<reference evidence="11 12" key="1">
    <citation type="submission" date="2018-07" db="EMBL/GenBank/DDBJ databases">
        <title>Genomic Encyclopedia of Type Strains, Phase IV (KMG-IV): sequencing the most valuable type-strain genomes for metagenomic binning, comparative biology and taxonomic classification.</title>
        <authorList>
            <person name="Goeker M."/>
        </authorList>
    </citation>
    <scope>NUCLEOTIDE SEQUENCE [LARGE SCALE GENOMIC DNA]</scope>
    <source>
        <strain evidence="11 12">DSM 4134</strain>
    </source>
</reference>
<dbReference type="GO" id="GO:0008237">
    <property type="term" value="F:metallopeptidase activity"/>
    <property type="evidence" value="ECO:0007669"/>
    <property type="project" value="UniProtKB-KW"/>
</dbReference>
<dbReference type="InterPro" id="IPR026341">
    <property type="entry name" value="T9SS_type_B"/>
</dbReference>
<evidence type="ECO:0000256" key="1">
    <source>
        <dbReference type="ARBA" id="ARBA00008721"/>
    </source>
</evidence>
<feature type="domain" description="PKD" evidence="9">
    <location>
        <begin position="312"/>
        <end position="371"/>
    </location>
</feature>
<dbReference type="EMBL" id="QREG01000032">
    <property type="protein sequence ID" value="RED92227.1"/>
    <property type="molecule type" value="Genomic_DNA"/>
</dbReference>
<dbReference type="AlphaFoldDB" id="A0A3D9KXD7"/>
<sequence length="868" mass="95998">MKYFLSIIFVGLVCWGYAQNGCGSESSLTDAERLVIATKLERWQGSTSRRITFEIPVVFHVLSHSMVDRSDELIELLDQVNQAFAGEGVFSESVNTGIQFCLAKATPDSGVTSGIQHIVTPYGGLDADMELDRTISTVSWDPARYVNIYVVDEIRGEALATYSGRTWWTRLGIGGLAAPHQGVWIASASVDVLVHELGHYFGLLHTFQGYPMGCANADCTLDGDMVCDTPPDNTVVGNLLNSCFTDTLSNYSNGFFTEDVPDSKNFMDYNSSGTFTEGQAERMRFFIDNDYPQLPNSTLCVKPCELPPVGVSASMQQSTAGDSVRFSVVADSSNLTFRWYVADKLISDSSSFVYAFPEKGWYEVRLNAFRNSDSTCFASFAYHIPVTCGVSARFSPEKRIIASKVPHALMTDSVRLVNYSTGADTYEWHIQHAPRAPETVVLPEVTDSSQHFTYLFKEPGDYTIWLEAQSGDCRDTSRMFVLPVDDPTMDARARFNSLTCYNDTAVIADFVIYNDGYDTINVKTPISIYDGDPALASSSLLKVMPLPKVVYGKDSARFTTVLPRDKSVDSFYLVLNDSSGSRTVSDFPRDDENWLSVHSEFPASGYAELTYTNNIAGAAYLDPPVSAFSDLLACSGSLLTFSVPNSERVEWISANAGSLGQDNPLEYTVTEDDSLFTRYTYRIGCQMDDTVAITVDTSQVEFQPEYIITRGASVTLELREAQYCQWQVNGRKQGGCTMQVAPEQTTHYTFQATDRNGCIKEGVITVYVEHDGYLPDLFTPNHDGNNDNLRVYGLQGVQQITFQLYNARGKVVYESASLDELLFSGWDGTYLGQLLPSGAYFWQVSGRSLSGNPIRINGAESGVIHLVR</sequence>
<evidence type="ECO:0000256" key="4">
    <source>
        <dbReference type="ARBA" id="ARBA00022729"/>
    </source>
</evidence>
<evidence type="ECO:0000259" key="9">
    <source>
        <dbReference type="Pfam" id="PF00801"/>
    </source>
</evidence>
<evidence type="ECO:0000256" key="5">
    <source>
        <dbReference type="ARBA" id="ARBA00022801"/>
    </source>
</evidence>
<dbReference type="PANTHER" id="PTHR47466">
    <property type="match status" value="1"/>
</dbReference>
<evidence type="ECO:0000259" key="10">
    <source>
        <dbReference type="Pfam" id="PF05572"/>
    </source>
</evidence>
<dbReference type="Pfam" id="PF00801">
    <property type="entry name" value="PKD"/>
    <property type="match status" value="1"/>
</dbReference>
<dbReference type="Pfam" id="PF05572">
    <property type="entry name" value="Peptidase_M43"/>
    <property type="match status" value="1"/>
</dbReference>
<keyword evidence="4" id="KW-0732">Signal</keyword>
<keyword evidence="5" id="KW-0378">Hydrolase</keyword>
<keyword evidence="7" id="KW-0482">Metalloprotease</keyword>
<dbReference type="RefSeq" id="WP_115870318.1">
    <property type="nucleotide sequence ID" value="NZ_QREG01000032.1"/>
</dbReference>
<dbReference type="InterPro" id="IPR024079">
    <property type="entry name" value="MetalloPept_cat_dom_sf"/>
</dbReference>
<evidence type="ECO:0000256" key="8">
    <source>
        <dbReference type="ARBA" id="ARBA00023157"/>
    </source>
</evidence>
<dbReference type="InterPro" id="IPR008754">
    <property type="entry name" value="Peptidase_M43"/>
</dbReference>
<dbReference type="Proteomes" id="UP000256779">
    <property type="component" value="Unassembled WGS sequence"/>
</dbReference>
<dbReference type="NCBIfam" id="TIGR04131">
    <property type="entry name" value="Bac_Flav_CTERM"/>
    <property type="match status" value="1"/>
</dbReference>
<dbReference type="PANTHER" id="PTHR47466:SF1">
    <property type="entry name" value="METALLOPROTEASE MEP1 (AFU_ORTHOLOGUE AFUA_1G07730)-RELATED"/>
    <property type="match status" value="1"/>
</dbReference>
<evidence type="ECO:0000256" key="6">
    <source>
        <dbReference type="ARBA" id="ARBA00022833"/>
    </source>
</evidence>
<dbReference type="SUPFAM" id="SSF55486">
    <property type="entry name" value="Metalloproteases ('zincins'), catalytic domain"/>
    <property type="match status" value="1"/>
</dbReference>
<dbReference type="GO" id="GO:0046872">
    <property type="term" value="F:metal ion binding"/>
    <property type="evidence" value="ECO:0007669"/>
    <property type="project" value="UniProtKB-KW"/>
</dbReference>
<dbReference type="OrthoDB" id="6385856at2"/>
<proteinExistence type="inferred from homology"/>
<dbReference type="InterPro" id="IPR035986">
    <property type="entry name" value="PKD_dom_sf"/>
</dbReference>
<name>A0A3D9KXD7_MARFU</name>
<feature type="domain" description="Peptidase M43 pregnancy-associated plasma-A" evidence="10">
    <location>
        <begin position="132"/>
        <end position="287"/>
    </location>
</feature>
<keyword evidence="8" id="KW-1015">Disulfide bond</keyword>
<keyword evidence="6" id="KW-0862">Zinc</keyword>
<comment type="similarity">
    <text evidence="1">Belongs to the peptidase M43B family.</text>
</comment>
<comment type="caution">
    <text evidence="11">The sequence shown here is derived from an EMBL/GenBank/DDBJ whole genome shotgun (WGS) entry which is preliminary data.</text>
</comment>